<gene>
    <name evidence="2" type="ORF">AWB68_01741</name>
</gene>
<keyword evidence="1" id="KW-0732">Signal</keyword>
<dbReference type="RefSeq" id="WP_087643942.1">
    <property type="nucleotide sequence ID" value="NZ_FCON02000013.1"/>
</dbReference>
<proteinExistence type="predicted"/>
<keyword evidence="3" id="KW-1185">Reference proteome</keyword>
<reference evidence="2" key="1">
    <citation type="submission" date="2016-01" db="EMBL/GenBank/DDBJ databases">
        <authorList>
            <person name="Peeters C."/>
        </authorList>
    </citation>
    <scope>NUCLEOTIDE SEQUENCE [LARGE SCALE GENOMIC DNA]</scope>
    <source>
        <strain evidence="2">LMG 22940</strain>
    </source>
</reference>
<sequence length="145" mass="14448">MRITARTFGHLASNPTLVFANTGLTGLALALASAGAEAQHSLAGRGASGVGAEAPAPGMTAAQPISAHVDDAQHALPCASSEKSPDAGPPAVERIAQSGNTITLWDEITPPAPAPSPTPLQQPMPMPVPVDAGRDAGTMSACALR</sequence>
<feature type="signal peptide" evidence="1">
    <location>
        <begin position="1"/>
        <end position="20"/>
    </location>
</feature>
<protein>
    <submittedName>
        <fullName evidence="2">Uncharacterized protein</fullName>
    </submittedName>
</protein>
<organism evidence="2 3">
    <name type="scientific">Caballeronia choica</name>
    <dbReference type="NCBI Taxonomy" id="326476"/>
    <lineage>
        <taxon>Bacteria</taxon>
        <taxon>Pseudomonadati</taxon>
        <taxon>Pseudomonadota</taxon>
        <taxon>Betaproteobacteria</taxon>
        <taxon>Burkholderiales</taxon>
        <taxon>Burkholderiaceae</taxon>
        <taxon>Caballeronia</taxon>
    </lineage>
</organism>
<evidence type="ECO:0000256" key="1">
    <source>
        <dbReference type="SAM" id="SignalP"/>
    </source>
</evidence>
<dbReference type="AlphaFoldDB" id="A0A158H6F3"/>
<comment type="caution">
    <text evidence="2">The sequence shown here is derived from an EMBL/GenBank/DDBJ whole genome shotgun (WGS) entry which is preliminary data.</text>
</comment>
<dbReference type="EMBL" id="FCON02000013">
    <property type="protein sequence ID" value="SAL39886.1"/>
    <property type="molecule type" value="Genomic_DNA"/>
</dbReference>
<dbReference type="Proteomes" id="UP000054770">
    <property type="component" value="Unassembled WGS sequence"/>
</dbReference>
<accession>A0A158H6F3</accession>
<name>A0A158H6F3_9BURK</name>
<evidence type="ECO:0000313" key="2">
    <source>
        <dbReference type="EMBL" id="SAL39886.1"/>
    </source>
</evidence>
<feature type="chain" id="PRO_5011113857" evidence="1">
    <location>
        <begin position="21"/>
        <end position="145"/>
    </location>
</feature>
<evidence type="ECO:0000313" key="3">
    <source>
        <dbReference type="Proteomes" id="UP000054770"/>
    </source>
</evidence>